<proteinExistence type="predicted"/>
<dbReference type="AlphaFoldDB" id="B2TM46"/>
<dbReference type="KEGG" id="cbk:CLL_A1970"/>
<keyword evidence="1" id="KW-0812">Transmembrane</keyword>
<dbReference type="EMBL" id="CP001056">
    <property type="protein sequence ID" value="ACD24100.1"/>
    <property type="molecule type" value="Genomic_DNA"/>
</dbReference>
<feature type="domain" description="Peptidase M56" evidence="2">
    <location>
        <begin position="11"/>
        <end position="324"/>
    </location>
</feature>
<dbReference type="InterPro" id="IPR052173">
    <property type="entry name" value="Beta-lactam_resp_regulator"/>
</dbReference>
<keyword evidence="1" id="KW-0472">Membrane</keyword>
<gene>
    <name evidence="3" type="ordered locus">CLL_A1970</name>
</gene>
<feature type="transmembrane region" description="Helical" evidence="1">
    <location>
        <begin position="130"/>
        <end position="151"/>
    </location>
</feature>
<dbReference type="PATRIC" id="fig|935198.13.peg.1922"/>
<evidence type="ECO:0000256" key="1">
    <source>
        <dbReference type="SAM" id="Phobius"/>
    </source>
</evidence>
<feature type="transmembrane region" description="Helical" evidence="1">
    <location>
        <begin position="44"/>
        <end position="65"/>
    </location>
</feature>
<name>B2TM46_CLOBB</name>
<organism evidence="3">
    <name type="scientific">Clostridium botulinum (strain Eklund 17B / Type B)</name>
    <dbReference type="NCBI Taxonomy" id="935198"/>
    <lineage>
        <taxon>Bacteria</taxon>
        <taxon>Bacillati</taxon>
        <taxon>Bacillota</taxon>
        <taxon>Clostridia</taxon>
        <taxon>Eubacteriales</taxon>
        <taxon>Clostridiaceae</taxon>
        <taxon>Clostridium</taxon>
    </lineage>
</organism>
<dbReference type="PANTHER" id="PTHR34978:SF3">
    <property type="entry name" value="SLR0241 PROTEIN"/>
    <property type="match status" value="1"/>
</dbReference>
<sequence length="746" mass="87037">MGSLEKVFLWFFQTSLTAAIIILIIILILKMFNNHISVRIKHGLWILVMLRLVVPVIPEVNINLFDIFSDKYTNSLQEMILDTSGKNRGISIGYNNYNNDTNKMEKVNDYEKNKEESINKQIWISNFIKIASLIWIIGIIVLSLTFILSLIRFKRKIIPLEIYEDFKIKSIINNLKDKLNINSKIQIFIYDGIKSPGIFGILKPKIYIPQYVLKMEDYNKLSYSLLHELMHYKRKDLYYNFLSIVALCIHWFNPLVWIAINKMKLYREYACDACVLECLEEKERIDYGMTLIEFSRMLFYKKEQSRLLICFENNNQIKRRIKMIKDFKTGSYKISTVAILSCLVATIAIFTNSIQVKGFDNDNVSEITSNKEENSNNKEENSKFLIDAPLKAYDDIKKAQEIAGFKFKVPDYILDGNEVGAGFQVIKVSDKENAVQMFFYNNNERNNGFSLITGVSDPIEIIKKSASAHHALEEDFKVESERNLVDFNGIHGEEVTVTITSPERRIEDIDIVIKEMKEINKYFVWKDSGIWYILDYNRQRKDQDEINQWTSIDKENIFKIAKSLKYSEDIKNVNYSPIREVSTEIGVMSIYDKGDLEKAKKFLGFNPKFPLKVDEDIKITGSGVGITGDSDIENNIINYEINNFYSGKNLRMTFTAKKDLKFYNNIKKNGYFINENTEDNVPKKINVQKLNINNNEVFKYEESNEYNYCLVYIWKENDVCYSIALFNEIDNPDKIAEEFVNSKPID</sequence>
<accession>B2TM46</accession>
<dbReference type="InterPro" id="IPR008756">
    <property type="entry name" value="Peptidase_M56"/>
</dbReference>
<evidence type="ECO:0000313" key="3">
    <source>
        <dbReference type="EMBL" id="ACD24100.1"/>
    </source>
</evidence>
<protein>
    <submittedName>
        <fullName evidence="3">Beta-lactamase regulatory protein 1</fullName>
    </submittedName>
</protein>
<reference evidence="3" key="1">
    <citation type="submission" date="2009-06" db="EMBL/GenBank/DDBJ databases">
        <authorList>
            <consortium name="US DOE Joint Genome Institute (JGI-PGF)"/>
            <person name="Lucas S."/>
            <person name="Copeland A."/>
            <person name="Lapidus A."/>
            <person name="Glavina del Rio T."/>
            <person name="Dalin E."/>
            <person name="Tice H."/>
            <person name="Bruce D."/>
            <person name="Goodwin L."/>
            <person name="Pitluck S."/>
            <person name="Kyrpides N."/>
            <person name="Mavromatis K."/>
            <person name="Ivanova N."/>
            <person name="Saunders E."/>
            <person name="Brettin T."/>
            <person name="Detter J.C."/>
            <person name="Han C."/>
            <person name="Larimer F."/>
            <person name="Land M."/>
            <person name="Hauser L."/>
            <person name="Markowitz V."/>
            <person name="Cheng J.-F."/>
            <person name="Hugenholtz P."/>
            <person name="Woyke T."/>
            <person name="Wu D."/>
            <person name="Gronow S."/>
            <person name="Klenk H.-P."/>
            <person name="Eisen J.A."/>
        </authorList>
    </citation>
    <scope>NUCLEOTIDE SEQUENCE</scope>
    <source>
        <strain evidence="3">Eklund 17B</strain>
    </source>
</reference>
<feature type="transmembrane region" description="Helical" evidence="1">
    <location>
        <begin position="7"/>
        <end position="32"/>
    </location>
</feature>
<dbReference type="Pfam" id="PF05569">
    <property type="entry name" value="Peptidase_M56"/>
    <property type="match status" value="1"/>
</dbReference>
<reference evidence="3" key="2">
    <citation type="submission" date="2009-08" db="EMBL/GenBank/DDBJ databases">
        <authorList>
            <person name="Shrivastava S."/>
            <person name="Brinkac L.M."/>
            <person name="Dodson R.J."/>
            <person name="Harkins D.M."/>
            <person name="Durkin A.S."/>
            <person name="Sutton G."/>
        </authorList>
    </citation>
    <scope>NUCLEOTIDE SEQUENCE</scope>
    <source>
        <strain evidence="3">Eklund 17B</strain>
    </source>
</reference>
<dbReference type="HOGENOM" id="CLU_376292_0_0_9"/>
<feature type="transmembrane region" description="Helical" evidence="1">
    <location>
        <begin position="237"/>
        <end position="260"/>
    </location>
</feature>
<accession>U4PGG7</accession>
<feature type="transmembrane region" description="Helical" evidence="1">
    <location>
        <begin position="330"/>
        <end position="350"/>
    </location>
</feature>
<dbReference type="PANTHER" id="PTHR34978">
    <property type="entry name" value="POSSIBLE SENSOR-TRANSDUCER PROTEIN BLAR"/>
    <property type="match status" value="1"/>
</dbReference>
<dbReference type="CDD" id="cd07341">
    <property type="entry name" value="M56_BlaR1_MecR1_like"/>
    <property type="match status" value="1"/>
</dbReference>
<keyword evidence="1" id="KW-1133">Transmembrane helix</keyword>
<evidence type="ECO:0000259" key="2">
    <source>
        <dbReference type="Pfam" id="PF05569"/>
    </source>
</evidence>